<keyword evidence="2" id="KW-1133">Transmembrane helix</keyword>
<proteinExistence type="predicted"/>
<keyword evidence="2" id="KW-0812">Transmembrane</keyword>
<evidence type="ECO:0000313" key="4">
    <source>
        <dbReference type="EMBL" id="AFH95074.1"/>
    </source>
</evidence>
<reference evidence="4 5" key="1">
    <citation type="journal article" date="2012" name="J. Bacteriol.">
        <title>Complete Genome Sequence of Providencia stuartii Clinical Isolate MRSN 2154.</title>
        <authorList>
            <person name="Clifford R.J."/>
            <person name="Hang J."/>
            <person name="Riley M.C."/>
            <person name="Onmus-Leone F."/>
            <person name="Kuschner R.A."/>
            <person name="Lesho E.P."/>
            <person name="Waterman P.E."/>
        </authorList>
    </citation>
    <scope>NUCLEOTIDE SEQUENCE [LARGE SCALE GENOMIC DNA]</scope>
    <source>
        <strain evidence="4 5">MRSN 2154</strain>
    </source>
</reference>
<gene>
    <name evidence="4" type="ordered locus">S70_16295</name>
</gene>
<dbReference type="HOGENOM" id="CLU_135567_2_1_6"/>
<evidence type="ECO:0000256" key="1">
    <source>
        <dbReference type="SAM" id="MobiDB-lite"/>
    </source>
</evidence>
<sequence length="80" mass="8274">MSLFDKAENRAREAAGTAQQAYGEVTDSTEHQIKGAVKKCAAQGCDTLNSAVDSVKSHPLAAATIAAGVGFIFGYLASKK</sequence>
<feature type="region of interest" description="Disordered" evidence="1">
    <location>
        <begin position="1"/>
        <end position="24"/>
    </location>
</feature>
<protein>
    <recommendedName>
        <fullName evidence="3">DUF883 domain-containing protein</fullName>
    </recommendedName>
</protein>
<dbReference type="SUPFAM" id="SSF69047">
    <property type="entry name" value="Hypothetical protein YjbJ"/>
    <property type="match status" value="1"/>
</dbReference>
<dbReference type="AlphaFoldDB" id="A0A140NMT2"/>
<dbReference type="InterPro" id="IPR043605">
    <property type="entry name" value="DUF883_C"/>
</dbReference>
<evidence type="ECO:0000313" key="5">
    <source>
        <dbReference type="Proteomes" id="UP000005012"/>
    </source>
</evidence>
<feature type="compositionally biased region" description="Basic and acidic residues" evidence="1">
    <location>
        <begin position="1"/>
        <end position="13"/>
    </location>
</feature>
<dbReference type="GeneID" id="93520109"/>
<dbReference type="Pfam" id="PF19029">
    <property type="entry name" value="DUF883_C"/>
    <property type="match status" value="1"/>
</dbReference>
<dbReference type="OrthoDB" id="6462367at2"/>
<dbReference type="Proteomes" id="UP000005012">
    <property type="component" value="Chromosome"/>
</dbReference>
<dbReference type="PATRIC" id="fig|1157951.4.peg.3277"/>
<accession>A0A140NMT2</accession>
<name>A0A140NMT2_PROSM</name>
<feature type="transmembrane region" description="Helical" evidence="2">
    <location>
        <begin position="60"/>
        <end position="78"/>
    </location>
</feature>
<feature type="domain" description="DUF883" evidence="3">
    <location>
        <begin position="54"/>
        <end position="80"/>
    </location>
</feature>
<evidence type="ECO:0000259" key="3">
    <source>
        <dbReference type="Pfam" id="PF19029"/>
    </source>
</evidence>
<dbReference type="InterPro" id="IPR036629">
    <property type="entry name" value="YjbJ_sf"/>
</dbReference>
<evidence type="ECO:0000256" key="2">
    <source>
        <dbReference type="SAM" id="Phobius"/>
    </source>
</evidence>
<dbReference type="EMBL" id="CP003488">
    <property type="protein sequence ID" value="AFH95074.1"/>
    <property type="molecule type" value="Genomic_DNA"/>
</dbReference>
<dbReference type="KEGG" id="psi:S70_16295"/>
<dbReference type="RefSeq" id="WP_014657814.1">
    <property type="nucleotide sequence ID" value="NC_017731.1"/>
</dbReference>
<organism evidence="4 5">
    <name type="scientific">Providencia stuartii (strain MRSN 2154)</name>
    <dbReference type="NCBI Taxonomy" id="1157951"/>
    <lineage>
        <taxon>Bacteria</taxon>
        <taxon>Pseudomonadati</taxon>
        <taxon>Pseudomonadota</taxon>
        <taxon>Gammaproteobacteria</taxon>
        <taxon>Enterobacterales</taxon>
        <taxon>Morganellaceae</taxon>
        <taxon>Providencia</taxon>
    </lineage>
</organism>
<reference evidence="5" key="2">
    <citation type="submission" date="2012-04" db="EMBL/GenBank/DDBJ databases">
        <title>Complete genome sequence of Providencia stuartii clinical isolate MRSN 2154.</title>
        <authorList>
            <person name="Clifford R.J."/>
            <person name="Hang J."/>
            <person name="Riley M.C."/>
            <person name="Onmus-Leone F."/>
            <person name="Kuschner R.A."/>
            <person name="Lesho E.P."/>
            <person name="Waterman P.E."/>
        </authorList>
    </citation>
    <scope>NUCLEOTIDE SEQUENCE [LARGE SCALE GENOMIC DNA]</scope>
    <source>
        <strain evidence="5">MRSN 2154</strain>
    </source>
</reference>
<keyword evidence="2" id="KW-0472">Membrane</keyword>